<dbReference type="EMBL" id="GL876980">
    <property type="protein sequence ID" value="KLU92366.1"/>
    <property type="molecule type" value="Genomic_DNA"/>
</dbReference>
<reference evidence="2" key="5">
    <citation type="submission" date="2015-06" db="UniProtKB">
        <authorList>
            <consortium name="EnsemblFungi"/>
        </authorList>
    </citation>
    <scope>IDENTIFICATION</scope>
    <source>
        <strain evidence="2">ATCC 64411</strain>
    </source>
</reference>
<sequence>MATSGSEFQLLRALQLRKLQASDWRRLWRNHDAPAYALRPQAAAAWRWPTSWHHGYGRLCNPDLDRAILELRYTFLLSAVAFVCTINGDRVSRGETAGLMEQLREASGASTTTADNTPAGAHLRVDIMYLGKLKHDAEVDGIRFAIPTSIVPLQGNHPECVLVVRRPRHRGRRLEAELSTVDGKYVKTIKSPSHRGLRSRLCATAAAAWAPPSACGQGRPPTIIVVIIS</sequence>
<dbReference type="OrthoDB" id="1729737at2759"/>
<protein>
    <submittedName>
        <fullName evidence="1 2">Uncharacterized protein</fullName>
    </submittedName>
</protein>
<evidence type="ECO:0000313" key="3">
    <source>
        <dbReference type="Proteomes" id="UP000011715"/>
    </source>
</evidence>
<accession>A0A0C4EEY0</accession>
<reference evidence="2" key="4">
    <citation type="journal article" date="2015" name="G3 (Bethesda)">
        <title>Genome sequences of three phytopathogenic species of the Magnaporthaceae family of fungi.</title>
        <authorList>
            <person name="Okagaki L.H."/>
            <person name="Nunes C.C."/>
            <person name="Sailsbery J."/>
            <person name="Clay B."/>
            <person name="Brown D."/>
            <person name="John T."/>
            <person name="Oh Y."/>
            <person name="Young N."/>
            <person name="Fitzgerald M."/>
            <person name="Haas B.J."/>
            <person name="Zeng Q."/>
            <person name="Young S."/>
            <person name="Adiconis X."/>
            <person name="Fan L."/>
            <person name="Levin J.Z."/>
            <person name="Mitchell T.K."/>
            <person name="Okubara P.A."/>
            <person name="Farman M.L."/>
            <person name="Kohn L.M."/>
            <person name="Birren B."/>
            <person name="Ma L.-J."/>
            <person name="Dean R.A."/>
        </authorList>
    </citation>
    <scope>NUCLEOTIDE SEQUENCE</scope>
    <source>
        <strain evidence="2">ATCC 64411 / 73-15</strain>
    </source>
</reference>
<reference evidence="3" key="1">
    <citation type="submission" date="2010-05" db="EMBL/GenBank/DDBJ databases">
        <title>The genome sequence of Magnaporthe poae strain ATCC 64411.</title>
        <authorList>
            <person name="Ma L.-J."/>
            <person name="Dead R."/>
            <person name="Young S."/>
            <person name="Zeng Q."/>
            <person name="Koehrsen M."/>
            <person name="Alvarado L."/>
            <person name="Berlin A."/>
            <person name="Chapman S.B."/>
            <person name="Chen Z."/>
            <person name="Freedman E."/>
            <person name="Gellesch M."/>
            <person name="Goldberg J."/>
            <person name="Griggs A."/>
            <person name="Gujja S."/>
            <person name="Heilman E.R."/>
            <person name="Heiman D."/>
            <person name="Hepburn T."/>
            <person name="Howarth C."/>
            <person name="Jen D."/>
            <person name="Larson L."/>
            <person name="Mehta T."/>
            <person name="Neiman D."/>
            <person name="Pearson M."/>
            <person name="Roberts A."/>
            <person name="Saif S."/>
            <person name="Shea T."/>
            <person name="Shenoy N."/>
            <person name="Sisk P."/>
            <person name="Stolte C."/>
            <person name="Sykes S."/>
            <person name="Walk T."/>
            <person name="White J."/>
            <person name="Yandava C."/>
            <person name="Haas B."/>
            <person name="Nusbaum C."/>
            <person name="Birren B."/>
        </authorList>
    </citation>
    <scope>NUCLEOTIDE SEQUENCE [LARGE SCALE GENOMIC DNA]</scope>
    <source>
        <strain evidence="3">ATCC 64411 / 73-15</strain>
    </source>
</reference>
<organism evidence="2 3">
    <name type="scientific">Magnaporthiopsis poae (strain ATCC 64411 / 73-15)</name>
    <name type="common">Kentucky bluegrass fungus</name>
    <name type="synonym">Magnaporthe poae</name>
    <dbReference type="NCBI Taxonomy" id="644358"/>
    <lineage>
        <taxon>Eukaryota</taxon>
        <taxon>Fungi</taxon>
        <taxon>Dikarya</taxon>
        <taxon>Ascomycota</taxon>
        <taxon>Pezizomycotina</taxon>
        <taxon>Sordariomycetes</taxon>
        <taxon>Sordariomycetidae</taxon>
        <taxon>Magnaporthales</taxon>
        <taxon>Magnaporthaceae</taxon>
        <taxon>Magnaporthiopsis</taxon>
    </lineage>
</organism>
<dbReference type="eggNOG" id="ENOG502QRPK">
    <property type="taxonomic scope" value="Eukaryota"/>
</dbReference>
<reference evidence="1" key="2">
    <citation type="submission" date="2010-05" db="EMBL/GenBank/DDBJ databases">
        <title>The Genome Sequence of Magnaporthe poae strain ATCC 64411.</title>
        <authorList>
            <consortium name="The Broad Institute Genome Sequencing Platform"/>
            <consortium name="Broad Institute Genome Sequencing Center for Infectious Disease"/>
            <person name="Ma L.-J."/>
            <person name="Dead R."/>
            <person name="Young S."/>
            <person name="Zeng Q."/>
            <person name="Koehrsen M."/>
            <person name="Alvarado L."/>
            <person name="Berlin A."/>
            <person name="Chapman S.B."/>
            <person name="Chen Z."/>
            <person name="Freedman E."/>
            <person name="Gellesch M."/>
            <person name="Goldberg J."/>
            <person name="Griggs A."/>
            <person name="Gujja S."/>
            <person name="Heilman E.R."/>
            <person name="Heiman D."/>
            <person name="Hepburn T."/>
            <person name="Howarth C."/>
            <person name="Jen D."/>
            <person name="Larson L."/>
            <person name="Mehta T."/>
            <person name="Neiman D."/>
            <person name="Pearson M."/>
            <person name="Roberts A."/>
            <person name="Saif S."/>
            <person name="Shea T."/>
            <person name="Shenoy N."/>
            <person name="Sisk P."/>
            <person name="Stolte C."/>
            <person name="Sykes S."/>
            <person name="Walk T."/>
            <person name="White J."/>
            <person name="Yandava C."/>
            <person name="Haas B."/>
            <person name="Nusbaum C."/>
            <person name="Birren B."/>
        </authorList>
    </citation>
    <scope>NUCLEOTIDE SEQUENCE</scope>
    <source>
        <strain evidence="1">ATCC 64411</strain>
    </source>
</reference>
<gene>
    <name evidence="1" type="ORF">MAPG_11312</name>
</gene>
<keyword evidence="3" id="KW-1185">Reference proteome</keyword>
<proteinExistence type="predicted"/>
<dbReference type="EMBL" id="ADBL01002785">
    <property type="status" value="NOT_ANNOTATED_CDS"/>
    <property type="molecule type" value="Genomic_DNA"/>
</dbReference>
<evidence type="ECO:0000313" key="2">
    <source>
        <dbReference type="EnsemblFungi" id="MAPG_11312T0"/>
    </source>
</evidence>
<dbReference type="AlphaFoldDB" id="A0A0C4EEY0"/>
<dbReference type="STRING" id="644358.A0A0C4EEY0"/>
<dbReference type="VEuPathDB" id="FungiDB:MAPG_11312"/>
<name>A0A0C4EEY0_MAGP6</name>
<dbReference type="Proteomes" id="UP000011715">
    <property type="component" value="Unassembled WGS sequence"/>
</dbReference>
<evidence type="ECO:0000313" key="1">
    <source>
        <dbReference type="EMBL" id="KLU92366.1"/>
    </source>
</evidence>
<dbReference type="EnsemblFungi" id="MAPG_11312T0">
    <property type="protein sequence ID" value="MAPG_11312T0"/>
    <property type="gene ID" value="MAPG_11312"/>
</dbReference>
<reference evidence="1" key="3">
    <citation type="submission" date="2011-03" db="EMBL/GenBank/DDBJ databases">
        <title>Annotation of Magnaporthe poae ATCC 64411.</title>
        <authorList>
            <person name="Ma L.-J."/>
            <person name="Dead R."/>
            <person name="Young S.K."/>
            <person name="Zeng Q."/>
            <person name="Gargeya S."/>
            <person name="Fitzgerald M."/>
            <person name="Haas B."/>
            <person name="Abouelleil A."/>
            <person name="Alvarado L."/>
            <person name="Arachchi H.M."/>
            <person name="Berlin A."/>
            <person name="Brown A."/>
            <person name="Chapman S.B."/>
            <person name="Chen Z."/>
            <person name="Dunbar C."/>
            <person name="Freedman E."/>
            <person name="Gearin G."/>
            <person name="Gellesch M."/>
            <person name="Goldberg J."/>
            <person name="Griggs A."/>
            <person name="Gujja S."/>
            <person name="Heiman D."/>
            <person name="Howarth C."/>
            <person name="Larson L."/>
            <person name="Lui A."/>
            <person name="MacDonald P.J.P."/>
            <person name="Mehta T."/>
            <person name="Montmayeur A."/>
            <person name="Murphy C."/>
            <person name="Neiman D."/>
            <person name="Pearson M."/>
            <person name="Priest M."/>
            <person name="Roberts A."/>
            <person name="Saif S."/>
            <person name="Shea T."/>
            <person name="Shenoy N."/>
            <person name="Sisk P."/>
            <person name="Stolte C."/>
            <person name="Sykes S."/>
            <person name="Yandava C."/>
            <person name="Wortman J."/>
            <person name="Nusbaum C."/>
            <person name="Birren B."/>
        </authorList>
    </citation>
    <scope>NUCLEOTIDE SEQUENCE</scope>
    <source>
        <strain evidence="1">ATCC 64411</strain>
    </source>
</reference>